<dbReference type="RefSeq" id="WP_089109482.1">
    <property type="nucleotide sequence ID" value="NZ_BCMF01000007.1"/>
</dbReference>
<evidence type="ECO:0000313" key="3">
    <source>
        <dbReference type="Proteomes" id="UP000198374"/>
    </source>
</evidence>
<comment type="caution">
    <text evidence="2">The sequence shown here is derived from an EMBL/GenBank/DDBJ whole genome shotgun (WGS) entry which is preliminary data.</text>
</comment>
<evidence type="ECO:0000256" key="1">
    <source>
        <dbReference type="SAM" id="Phobius"/>
    </source>
</evidence>
<name>A0A1Z5ID54_9LACO</name>
<gene>
    <name evidence="2" type="ORF">IWT30_01656</name>
</gene>
<keyword evidence="3" id="KW-1185">Reference proteome</keyword>
<dbReference type="EMBL" id="BCMF01000007">
    <property type="protein sequence ID" value="GAW99686.1"/>
    <property type="molecule type" value="Genomic_DNA"/>
</dbReference>
<accession>A0A1Z5ID54</accession>
<dbReference type="Proteomes" id="UP000198374">
    <property type="component" value="Unassembled WGS sequence"/>
</dbReference>
<evidence type="ECO:0000313" key="2">
    <source>
        <dbReference type="EMBL" id="GAW99686.1"/>
    </source>
</evidence>
<keyword evidence="1" id="KW-0812">Transmembrane</keyword>
<keyword evidence="1" id="KW-1133">Transmembrane helix</keyword>
<feature type="transmembrane region" description="Helical" evidence="1">
    <location>
        <begin position="292"/>
        <end position="310"/>
    </location>
</feature>
<reference evidence="2 3" key="1">
    <citation type="submission" date="2015-11" db="EMBL/GenBank/DDBJ databases">
        <title>Draft genome sequences of new species of the genus Lactobacillus isolated from orchardgrass silage.</title>
        <authorList>
            <person name="Tohno M."/>
            <person name="Tanizawa Y."/>
            <person name="Arita M."/>
        </authorList>
    </citation>
    <scope>NUCLEOTIDE SEQUENCE [LARGE SCALE GENOMIC DNA]</scope>
    <source>
        <strain evidence="2 3">IWT30</strain>
    </source>
</reference>
<organism evidence="2 3">
    <name type="scientific">Secundilactobacillus mixtipabuli</name>
    <dbReference type="NCBI Taxonomy" id="1435342"/>
    <lineage>
        <taxon>Bacteria</taxon>
        <taxon>Bacillati</taxon>
        <taxon>Bacillota</taxon>
        <taxon>Bacilli</taxon>
        <taxon>Lactobacillales</taxon>
        <taxon>Lactobacillaceae</taxon>
        <taxon>Secundilactobacillus</taxon>
    </lineage>
</organism>
<dbReference type="AlphaFoldDB" id="A0A1Z5ID54"/>
<proteinExistence type="predicted"/>
<protein>
    <submittedName>
        <fullName evidence="2">Uncharacterized protein</fullName>
    </submittedName>
</protein>
<keyword evidence="1" id="KW-0472">Membrane</keyword>
<sequence>MNDKINSYQAEFERMNKITNTAAGKYASQIKANQKNLYGISSKIQNSLDKNTYVSKNTINQLKKIVEQPPFSRRSPYKIPAGEIETLLNLSVPAFKPDASTLKKAAQFMNTNSSLLAKSYVSTVSVLTSSQLTRLYKNNELNKFLTKVQERFLPKNYSELTVELVKKSKNFYQNSFAEQIQKMGRVNLSASVQINNAYNALGIFSSDPLTSDQLSYAKQILGEQTLRNIFSDAAFDYPDKVQTSTAAGEANSSKITKNWAYIKNWYNSLSSIQKKVISAVIDIALSSFITEIIQIGGWTLLIAILIPILFGNTNDHDPK</sequence>